<dbReference type="SUPFAM" id="SSF56719">
    <property type="entry name" value="Type II DNA topoisomerase"/>
    <property type="match status" value="1"/>
</dbReference>
<dbReference type="PANTHER" id="PTHR45866:SF12">
    <property type="entry name" value="DNA TOPOISOMERASE 4 SUBUNIT B"/>
    <property type="match status" value="1"/>
</dbReference>
<dbReference type="Pfam" id="PF01751">
    <property type="entry name" value="Toprim"/>
    <property type="match status" value="1"/>
</dbReference>
<dbReference type="CDD" id="cd16928">
    <property type="entry name" value="HATPase_GyrB-like"/>
    <property type="match status" value="1"/>
</dbReference>
<dbReference type="NCBIfam" id="TIGR01058">
    <property type="entry name" value="parE_Gpos"/>
    <property type="match status" value="1"/>
</dbReference>
<evidence type="ECO:0000256" key="4">
    <source>
        <dbReference type="ARBA" id="ARBA00022723"/>
    </source>
</evidence>
<dbReference type="Pfam" id="PF02518">
    <property type="entry name" value="HATPase_c"/>
    <property type="match status" value="1"/>
</dbReference>
<dbReference type="PRINTS" id="PR01159">
    <property type="entry name" value="DNAGYRASEB"/>
</dbReference>
<evidence type="ECO:0000256" key="1">
    <source>
        <dbReference type="ARBA" id="ARBA00000185"/>
    </source>
</evidence>
<proteinExistence type="inferred from homology"/>
<dbReference type="GeneID" id="99647044"/>
<dbReference type="FunFam" id="3.40.50.670:FF:000001">
    <property type="entry name" value="DNA topoisomerase 2"/>
    <property type="match status" value="1"/>
</dbReference>
<keyword evidence="7" id="KW-0413">Isomerase</keyword>
<dbReference type="SUPFAM" id="SSF55874">
    <property type="entry name" value="ATPase domain of HSP90 chaperone/DNA topoisomerase II/histidine kinase"/>
    <property type="match status" value="1"/>
</dbReference>
<dbReference type="SMART" id="SM00433">
    <property type="entry name" value="TOP2c"/>
    <property type="match status" value="1"/>
</dbReference>
<dbReference type="InterPro" id="IPR000565">
    <property type="entry name" value="Topo_IIA_B"/>
</dbReference>
<dbReference type="EMBL" id="CP003772">
    <property type="protein sequence ID" value="AFQ04021.1"/>
    <property type="molecule type" value="Genomic_DNA"/>
</dbReference>
<dbReference type="Proteomes" id="UP000005254">
    <property type="component" value="Chromosome"/>
</dbReference>
<dbReference type="CDD" id="cd00822">
    <property type="entry name" value="TopoII_Trans_DNA_gyrase"/>
    <property type="match status" value="1"/>
</dbReference>
<dbReference type="SMR" id="A0ABC7ZIX4"/>
<dbReference type="GO" id="GO:0034335">
    <property type="term" value="F:DNA negative supercoiling activity"/>
    <property type="evidence" value="ECO:0007669"/>
    <property type="project" value="UniProtKB-ARBA"/>
</dbReference>
<gene>
    <name evidence="9" type="ORF">CM1_01205</name>
</gene>
<dbReference type="KEGG" id="mgx:CM1_01205"/>
<dbReference type="HAMAP" id="MF_00939">
    <property type="entry name" value="ParE_type2"/>
    <property type="match status" value="1"/>
</dbReference>
<accession>A0ABC7ZIX4</accession>
<dbReference type="InterPro" id="IPR006171">
    <property type="entry name" value="TOPRIM_dom"/>
</dbReference>
<dbReference type="PRINTS" id="PR00418">
    <property type="entry name" value="TPI2FAMILY"/>
</dbReference>
<organism evidence="9 10">
    <name type="scientific">Mycoplasmoides genitalium M6320</name>
    <dbReference type="NCBI Taxonomy" id="662945"/>
    <lineage>
        <taxon>Bacteria</taxon>
        <taxon>Bacillati</taxon>
        <taxon>Mycoplasmatota</taxon>
        <taxon>Mycoplasmoidales</taxon>
        <taxon>Mycoplasmoidaceae</taxon>
        <taxon>Mycoplasmoides</taxon>
    </lineage>
</organism>
<evidence type="ECO:0000256" key="5">
    <source>
        <dbReference type="ARBA" id="ARBA00022842"/>
    </source>
</evidence>
<comment type="catalytic activity">
    <reaction evidence="1">
        <text>ATP-dependent breakage, passage and rejoining of double-stranded DNA.</text>
        <dbReference type="EC" id="5.6.2.2"/>
    </reaction>
</comment>
<dbReference type="Gene3D" id="3.30.565.10">
    <property type="entry name" value="Histidine kinase-like ATPase, C-terminal domain"/>
    <property type="match status" value="1"/>
</dbReference>
<dbReference type="Pfam" id="PF00204">
    <property type="entry name" value="DNA_gyraseB"/>
    <property type="match status" value="1"/>
</dbReference>
<dbReference type="PROSITE" id="PS50880">
    <property type="entry name" value="TOPRIM"/>
    <property type="match status" value="1"/>
</dbReference>
<evidence type="ECO:0000256" key="3">
    <source>
        <dbReference type="ARBA" id="ARBA00012895"/>
    </source>
</evidence>
<dbReference type="SMART" id="SM00387">
    <property type="entry name" value="HATPase_c"/>
    <property type="match status" value="1"/>
</dbReference>
<evidence type="ECO:0000313" key="10">
    <source>
        <dbReference type="Proteomes" id="UP000005254"/>
    </source>
</evidence>
<dbReference type="GO" id="GO:0046872">
    <property type="term" value="F:metal ion binding"/>
    <property type="evidence" value="ECO:0007669"/>
    <property type="project" value="UniProtKB-KW"/>
</dbReference>
<dbReference type="NCBIfam" id="NF004189">
    <property type="entry name" value="PRK05644.1"/>
    <property type="match status" value="1"/>
</dbReference>
<dbReference type="Gene3D" id="3.30.230.10">
    <property type="match status" value="1"/>
</dbReference>
<keyword evidence="4" id="KW-0479">Metal-binding</keyword>
<dbReference type="EC" id="5.6.2.2" evidence="3"/>
<reference evidence="9 10" key="1">
    <citation type="journal article" date="2012" name="J. Bacteriol.">
        <title>Draft Genome Sequences of Four Axenic Mycoplasma genitalium Strains Isolated from Denmark, Japan, and Australia.</title>
        <authorList>
            <person name="McGowin C.L."/>
            <person name="Ma L."/>
            <person name="Jensen J.S."/>
            <person name="Mancuso M.M."/>
            <person name="Hamasuna R."/>
            <person name="Adegboye D."/>
            <person name="Martin D.H."/>
        </authorList>
    </citation>
    <scope>NUCLEOTIDE SEQUENCE [LARGE SCALE GENOMIC DNA]</scope>
    <source>
        <strain evidence="9 10">M6320</strain>
    </source>
</reference>
<dbReference type="InterPro" id="IPR013759">
    <property type="entry name" value="Topo_IIA_B_C"/>
</dbReference>
<keyword evidence="5" id="KW-0460">Magnesium</keyword>
<dbReference type="FunFam" id="3.30.565.10:FF:000088">
    <property type="entry name" value="DNA topoisomerase (ATP-hydrolyzing)"/>
    <property type="match status" value="1"/>
</dbReference>
<keyword evidence="6" id="KW-0238">DNA-binding</keyword>
<dbReference type="InterPro" id="IPR013506">
    <property type="entry name" value="Topo_IIA_bsu_dom2"/>
</dbReference>
<dbReference type="PANTHER" id="PTHR45866">
    <property type="entry name" value="DNA GYRASE/TOPOISOMERASE SUBUNIT B"/>
    <property type="match status" value="1"/>
</dbReference>
<comment type="cofactor">
    <cofactor evidence="2">
        <name>Mg(2+)</name>
        <dbReference type="ChEBI" id="CHEBI:18420"/>
    </cofactor>
</comment>
<dbReference type="InterPro" id="IPR001241">
    <property type="entry name" value="Topo_IIA"/>
</dbReference>
<dbReference type="InterPro" id="IPR005740">
    <property type="entry name" value="ParE_type2"/>
</dbReference>
<dbReference type="InterPro" id="IPR013760">
    <property type="entry name" value="Topo_IIA-like_dom_sf"/>
</dbReference>
<dbReference type="InterPro" id="IPR003594">
    <property type="entry name" value="HATPase_dom"/>
</dbReference>
<dbReference type="InterPro" id="IPR018522">
    <property type="entry name" value="TopoIIA_CS"/>
</dbReference>
<dbReference type="InterPro" id="IPR036890">
    <property type="entry name" value="HATPase_C_sf"/>
</dbReference>
<dbReference type="Pfam" id="PF00986">
    <property type="entry name" value="DNA_gyraseB_C"/>
    <property type="match status" value="1"/>
</dbReference>
<evidence type="ECO:0000256" key="2">
    <source>
        <dbReference type="ARBA" id="ARBA00001946"/>
    </source>
</evidence>
<dbReference type="Gene3D" id="3.40.50.670">
    <property type="match status" value="1"/>
</dbReference>
<dbReference type="SUPFAM" id="SSF54211">
    <property type="entry name" value="Ribosomal protein S5 domain 2-like"/>
    <property type="match status" value="1"/>
</dbReference>
<dbReference type="AlphaFoldDB" id="A0ABC7ZIX4"/>
<dbReference type="InterPro" id="IPR002288">
    <property type="entry name" value="DNA_gyrase_B_C"/>
</dbReference>
<evidence type="ECO:0000256" key="6">
    <source>
        <dbReference type="ARBA" id="ARBA00023125"/>
    </source>
</evidence>
<dbReference type="RefSeq" id="WP_010869371.1">
    <property type="nucleotide sequence ID" value="NC_018497.1"/>
</dbReference>
<dbReference type="InterPro" id="IPR014721">
    <property type="entry name" value="Ribsml_uS5_D2-typ_fold_subgr"/>
</dbReference>
<sequence>MKSNYSATNIKILKGLDAVKKRPGMYIGSTDSKGLHHMLWEILANSVDEVLAGYATNITVTLDLNNTITVSDDGRGIPYEIHQDSNISTIDTVFTFLHAGGKFDDQSYKLAGGLHGVGASVVNALSDHLEVTVKRNGQIYQSVYQAGGKIIQKAKKIGDTTSHGTTVSFHADPKVFKKAQFDSNIIKSRLKELSFLFAKLKLTFTDQKTNKTTVFFSTSGLVQFLDEINNTVETLGQKTLIKGEKDGIEVEVVFQFNQSDQETILSFANSIKTFEGGSHENGFCLAISDVINSYCRKYNLLKEKDKNFQLSEIRQGLNAIIKVNLPEKNIAFEGQTKSKLFSKEVKNVVYELVQQHYFQFLERNNNDAKLIIDKLLNARKIKEQIKQQRELKKSLSSPQKEKILFGKLAPCQTKKTSEKELFIVEGDSAGGTAKMGRDRIFQAILPLRGKVLNVEKINNKKEAITNEEILTLIFCIGTGILTNFNIKDLKYGKIIIMTDADNDGAHIQILLLTFFYRYMQPLIELGHVYLALPPLYKLETKDRKTVKYLWSDLELESVKLKLNNFTLQRYKGLGEMNADQLWDTTMNPTTRKLVQVKLDDLINAEKQINIFMGEKSDLRKHWIEANINFSVEN</sequence>
<dbReference type="GO" id="GO:0003677">
    <property type="term" value="F:DNA binding"/>
    <property type="evidence" value="ECO:0007669"/>
    <property type="project" value="UniProtKB-KW"/>
</dbReference>
<dbReference type="InterPro" id="IPR020568">
    <property type="entry name" value="Ribosomal_Su5_D2-typ_SF"/>
</dbReference>
<name>A0ABC7ZIX4_MYCGT</name>
<dbReference type="PROSITE" id="PS00177">
    <property type="entry name" value="TOPOISOMERASE_II"/>
    <property type="match status" value="1"/>
</dbReference>
<feature type="domain" description="Toprim" evidence="8">
    <location>
        <begin position="419"/>
        <end position="534"/>
    </location>
</feature>
<protein>
    <recommendedName>
        <fullName evidence="3">DNA topoisomerase (ATP-hydrolyzing)</fullName>
        <ecNumber evidence="3">5.6.2.2</ecNumber>
    </recommendedName>
</protein>
<evidence type="ECO:0000259" key="8">
    <source>
        <dbReference type="PROSITE" id="PS50880"/>
    </source>
</evidence>
<evidence type="ECO:0000313" key="9">
    <source>
        <dbReference type="EMBL" id="AFQ04021.1"/>
    </source>
</evidence>
<evidence type="ECO:0000256" key="7">
    <source>
        <dbReference type="ARBA" id="ARBA00023235"/>
    </source>
</evidence>